<sequence length="571" mass="65466">MAPAGNPASGPLKGLPFSKRVQKNHHYNINRRHLPLEKPPRENMILSQRTSAPVEVQPRDSWEHRFFHSALNRHGLWRRRQAPSRHREIQENNECYQHSEDVFAESISSKGKTLLHMDIKIISRHFLTVIHLGLRTIKDTEEPTEPRNGPQHGLLKHPDVYIKDSASLTNTPAIWSAMSYPLTQESYIATSHEKRPGVEKALTEVLLSLYHPNSPADTSFRGKEQSLLSRCLLNGQVIKKAGLCLPFIGKLIQLKPLFSLLNMLEPMSLLTFTLEMTANSPGCHVITGPRVSWDLMANFKGHALPGSFFLIVGLWWSVKHPLKYFYQKEKSSQLIHHYQRLEIIEAAIRTLFSVIGILAEQFVPDGPHLHLYHEDHWVKLMNWQHSTMYLFFAVSGVVDMLTYLISHVPLGLDRLVMALAAFNEGFLFYYHVHNRPPLDQHIHSLLLYAVFGGALSLSVEVVLRDNIVLELFRTSLLLLQATWFWQIGFVLFPPFGGPEWDQNSHDNIMFVTMCFSWHFLAALCIVAASYSLVYCFLTRVKRPEDREVIGIQKLRSDHTYRKALLSGSDEE</sequence>
<name>A0A835ZN55_SHEEP</name>
<dbReference type="PANTHER" id="PTHR16007:SF59">
    <property type="entry name" value="TRANSMEMBRANE PROTEIN 45B"/>
    <property type="match status" value="1"/>
</dbReference>
<comment type="similarity">
    <text evidence="2">Belongs to the TMEM45 family.</text>
</comment>
<evidence type="ECO:0000313" key="9">
    <source>
        <dbReference type="Proteomes" id="UP000664991"/>
    </source>
</evidence>
<accession>A0A835ZN55</accession>
<dbReference type="GO" id="GO:0016020">
    <property type="term" value="C:membrane"/>
    <property type="evidence" value="ECO:0007669"/>
    <property type="project" value="UniProtKB-SubCell"/>
</dbReference>
<keyword evidence="4 7" id="KW-1133">Transmembrane helix</keyword>
<feature type="transmembrane region" description="Helical" evidence="7">
    <location>
        <begin position="383"/>
        <end position="405"/>
    </location>
</feature>
<feature type="transmembrane region" description="Helical" evidence="7">
    <location>
        <begin position="303"/>
        <end position="322"/>
    </location>
</feature>
<gene>
    <name evidence="8" type="ORF">JEQ12_011072</name>
</gene>
<evidence type="ECO:0000256" key="5">
    <source>
        <dbReference type="ARBA" id="ARBA00023136"/>
    </source>
</evidence>
<comment type="subcellular location">
    <subcellularLocation>
        <location evidence="1">Membrane</location>
        <topology evidence="1">Multi-pass membrane protein</topology>
    </subcellularLocation>
</comment>
<evidence type="ECO:0000256" key="7">
    <source>
        <dbReference type="SAM" id="Phobius"/>
    </source>
</evidence>
<evidence type="ECO:0000313" key="8">
    <source>
        <dbReference type="EMBL" id="KAG5196386.1"/>
    </source>
</evidence>
<organism evidence="8 9">
    <name type="scientific">Ovis aries</name>
    <name type="common">Sheep</name>
    <dbReference type="NCBI Taxonomy" id="9940"/>
    <lineage>
        <taxon>Eukaryota</taxon>
        <taxon>Metazoa</taxon>
        <taxon>Chordata</taxon>
        <taxon>Craniata</taxon>
        <taxon>Vertebrata</taxon>
        <taxon>Euteleostomi</taxon>
        <taxon>Mammalia</taxon>
        <taxon>Eutheria</taxon>
        <taxon>Laurasiatheria</taxon>
        <taxon>Artiodactyla</taxon>
        <taxon>Ruminantia</taxon>
        <taxon>Pecora</taxon>
        <taxon>Bovidae</taxon>
        <taxon>Caprinae</taxon>
        <taxon>Ovis</taxon>
    </lineage>
</organism>
<comment type="caution">
    <text evidence="8">The sequence shown here is derived from an EMBL/GenBank/DDBJ whole genome shotgun (WGS) entry which is preliminary data.</text>
</comment>
<feature type="transmembrane region" description="Helical" evidence="7">
    <location>
        <begin position="515"/>
        <end position="537"/>
    </location>
</feature>
<evidence type="ECO:0000256" key="1">
    <source>
        <dbReference type="ARBA" id="ARBA00004141"/>
    </source>
</evidence>
<keyword evidence="5 7" id="KW-0472">Membrane</keyword>
<feature type="transmembrane region" description="Helical" evidence="7">
    <location>
        <begin position="475"/>
        <end position="495"/>
    </location>
</feature>
<feature type="transmembrane region" description="Helical" evidence="7">
    <location>
        <begin position="442"/>
        <end position="463"/>
    </location>
</feature>
<dbReference type="Proteomes" id="UP000664991">
    <property type="component" value="Chromosome 21"/>
</dbReference>
<proteinExistence type="inferred from homology"/>
<evidence type="ECO:0000256" key="6">
    <source>
        <dbReference type="ARBA" id="ARBA00039264"/>
    </source>
</evidence>
<evidence type="ECO:0000256" key="4">
    <source>
        <dbReference type="ARBA" id="ARBA00022989"/>
    </source>
</evidence>
<evidence type="ECO:0000256" key="2">
    <source>
        <dbReference type="ARBA" id="ARBA00006948"/>
    </source>
</evidence>
<dbReference type="Pfam" id="PF04819">
    <property type="entry name" value="DUF716"/>
    <property type="match status" value="1"/>
</dbReference>
<dbReference type="EMBL" id="JAEMGP010000021">
    <property type="protein sequence ID" value="KAG5196386.1"/>
    <property type="molecule type" value="Genomic_DNA"/>
</dbReference>
<reference evidence="8 9" key="1">
    <citation type="submission" date="2020-12" db="EMBL/GenBank/DDBJ databases">
        <title>De novo assembly of Tibetan sheep genome.</title>
        <authorList>
            <person name="Li X."/>
        </authorList>
    </citation>
    <scope>NUCLEOTIDE SEQUENCE [LARGE SCALE GENOMIC DNA]</scope>
    <source>
        <tissue evidence="8">Heart</tissue>
    </source>
</reference>
<dbReference type="AlphaFoldDB" id="A0A835ZN55"/>
<evidence type="ECO:0000256" key="3">
    <source>
        <dbReference type="ARBA" id="ARBA00022692"/>
    </source>
</evidence>
<dbReference type="InterPro" id="IPR042127">
    <property type="entry name" value="TMEM45"/>
</dbReference>
<dbReference type="PANTHER" id="PTHR16007">
    <property type="entry name" value="EPIDIDYMAL MEMBRANE PROTEIN E9-RELATED"/>
    <property type="match status" value="1"/>
</dbReference>
<dbReference type="InterPro" id="IPR006904">
    <property type="entry name" value="DUF716"/>
</dbReference>
<protein>
    <recommendedName>
        <fullName evidence="6">Transmembrane protein 45B</fullName>
    </recommendedName>
</protein>
<keyword evidence="3 7" id="KW-0812">Transmembrane</keyword>